<dbReference type="Proteomes" id="UP001150266">
    <property type="component" value="Unassembled WGS sequence"/>
</dbReference>
<dbReference type="OrthoDB" id="3264185at2759"/>
<name>A0A9W9DJI0_9AGAR</name>
<accession>A0A9W9DJI0</accession>
<evidence type="ECO:0000313" key="2">
    <source>
        <dbReference type="Proteomes" id="UP001150266"/>
    </source>
</evidence>
<keyword evidence="2" id="KW-1185">Reference proteome</keyword>
<dbReference type="EMBL" id="JAOTPV010000021">
    <property type="protein sequence ID" value="KAJ4472090.1"/>
    <property type="molecule type" value="Genomic_DNA"/>
</dbReference>
<sequence length="661" mass="74415">MDDTPELSTSAWIIRPSKNSTDPLLSTYSYERLLGPNELGFYWDSAYQGTADTLQHAIVEEISQSQSQLNIQCEENVRAAWVTLKTRYPLLGATIEERLAPGTLPRAHVAQDSPSGLSKEQVYFVVDPARLYTSEPPHAHLQEVVFLSCGSEAEIITLTEGIINGFGWRDIQAWGGRELLVHGEPSSSRLLSNTLPACILFIRRTDCPSTFHVIIHVAHLITDGIGNSTLLSEFLDILAFAKNPNSLVDMSADKGALEKRLRLSVSSEGLYQDERPCYSSARRRWHRALGRVLLALRNSNFSGGHTLPRILRPSTACTPAKSSYTSYTFDPAQTTNILRKCKQLGITFGNAHPVLGQLAVTRVLLRRRLRTLFKKQQGMQLSTNEDVDDDEWTYRRRQPMMTGGPVNLRPYLDQDWYAKGGAGNVCLSISYFFFTLPFMPLGEAGDLADGKFVQGILSNDIEMPPFEKMFSRKRFLLRCNSIRKQSSQFFRHPRFLDVHAARIPFRIQRCRTWALVWRKDIARPDVGHDAPIPVVKQPEAEGGAVMAHGGSSFGNSDHLIPPYYPRDITASKSTPILHLVRSTTRLRCRPTELYLGATTVRGQLSLYVFWDENVYKREVVDEWLTEVRRATEWFLCTSAEEDNAQFGMGGVTPSEVVMAKL</sequence>
<reference evidence="1" key="1">
    <citation type="submission" date="2022-08" db="EMBL/GenBank/DDBJ databases">
        <title>A Global Phylogenomic Analysis of the Shiitake Genus Lentinula.</title>
        <authorList>
            <consortium name="DOE Joint Genome Institute"/>
            <person name="Sierra-Patev S."/>
            <person name="Min B."/>
            <person name="Naranjo-Ortiz M."/>
            <person name="Looney B."/>
            <person name="Konkel Z."/>
            <person name="Slot J.C."/>
            <person name="Sakamoto Y."/>
            <person name="Steenwyk J.L."/>
            <person name="Rokas A."/>
            <person name="Carro J."/>
            <person name="Camarero S."/>
            <person name="Ferreira P."/>
            <person name="Molpeceres G."/>
            <person name="Ruiz-Duenas F.J."/>
            <person name="Serrano A."/>
            <person name="Henrissat B."/>
            <person name="Drula E."/>
            <person name="Hughes K.W."/>
            <person name="Mata J.L."/>
            <person name="Ishikawa N.K."/>
            <person name="Vargas-Isla R."/>
            <person name="Ushijima S."/>
            <person name="Smith C.A."/>
            <person name="Ahrendt S."/>
            <person name="Andreopoulos W."/>
            <person name="He G."/>
            <person name="Labutti K."/>
            <person name="Lipzen A."/>
            <person name="Ng V."/>
            <person name="Riley R."/>
            <person name="Sandor L."/>
            <person name="Barry K."/>
            <person name="Martinez A.T."/>
            <person name="Xiao Y."/>
            <person name="Gibbons J.G."/>
            <person name="Terashima K."/>
            <person name="Grigoriev I.V."/>
            <person name="Hibbett D.S."/>
        </authorList>
    </citation>
    <scope>NUCLEOTIDE SEQUENCE</scope>
    <source>
        <strain evidence="1">JLM2183</strain>
    </source>
</reference>
<organism evidence="1 2">
    <name type="scientific">Lentinula aciculospora</name>
    <dbReference type="NCBI Taxonomy" id="153920"/>
    <lineage>
        <taxon>Eukaryota</taxon>
        <taxon>Fungi</taxon>
        <taxon>Dikarya</taxon>
        <taxon>Basidiomycota</taxon>
        <taxon>Agaricomycotina</taxon>
        <taxon>Agaricomycetes</taxon>
        <taxon>Agaricomycetidae</taxon>
        <taxon>Agaricales</taxon>
        <taxon>Marasmiineae</taxon>
        <taxon>Omphalotaceae</taxon>
        <taxon>Lentinula</taxon>
    </lineage>
</organism>
<comment type="caution">
    <text evidence="1">The sequence shown here is derived from an EMBL/GenBank/DDBJ whole genome shotgun (WGS) entry which is preliminary data.</text>
</comment>
<protein>
    <submittedName>
        <fullName evidence="1">Uncharacterized protein</fullName>
    </submittedName>
</protein>
<evidence type="ECO:0000313" key="1">
    <source>
        <dbReference type="EMBL" id="KAJ4472090.1"/>
    </source>
</evidence>
<gene>
    <name evidence="1" type="ORF">J3R30DRAFT_3523033</name>
</gene>
<dbReference type="AlphaFoldDB" id="A0A9W9DJI0"/>
<proteinExistence type="predicted"/>